<dbReference type="PANTHER" id="PTHR37811:SF2">
    <property type="entry name" value="ABM DOMAIN-CONTAINING PROTEIN"/>
    <property type="match status" value="1"/>
</dbReference>
<organism evidence="2 3">
    <name type="scientific">Pelomonas baiyunensis</name>
    <dbReference type="NCBI Taxonomy" id="3299026"/>
    <lineage>
        <taxon>Bacteria</taxon>
        <taxon>Pseudomonadati</taxon>
        <taxon>Pseudomonadota</taxon>
        <taxon>Betaproteobacteria</taxon>
        <taxon>Burkholderiales</taxon>
        <taxon>Sphaerotilaceae</taxon>
        <taxon>Roseateles</taxon>
    </lineage>
</organism>
<sequence length="102" mass="11563">MIVTVFRSRLKDESRTDYFDLAPQMGALAQTMPGYLSHKVFTADDGERVVIVEFEDEASQQAWAVNALHVNAKKQGRANFYAEYNLKVCQLLRESKFKADGS</sequence>
<dbReference type="Pfam" id="PF03992">
    <property type="entry name" value="ABM"/>
    <property type="match status" value="1"/>
</dbReference>
<evidence type="ECO:0000259" key="1">
    <source>
        <dbReference type="Pfam" id="PF03992"/>
    </source>
</evidence>
<reference evidence="2 3" key="1">
    <citation type="submission" date="2024-08" db="EMBL/GenBank/DDBJ databases">
        <authorList>
            <person name="Lu H."/>
        </authorList>
    </citation>
    <scope>NUCLEOTIDE SEQUENCE [LARGE SCALE GENOMIC DNA]</scope>
    <source>
        <strain evidence="2 3">BYS87W</strain>
    </source>
</reference>
<dbReference type="InterPro" id="IPR007138">
    <property type="entry name" value="ABM_dom"/>
</dbReference>
<keyword evidence="2" id="KW-0560">Oxidoreductase</keyword>
<name>A0ABW7GWL0_9BURK</name>
<evidence type="ECO:0000313" key="3">
    <source>
        <dbReference type="Proteomes" id="UP001606303"/>
    </source>
</evidence>
<accession>A0ABW7GWL0</accession>
<dbReference type="Gene3D" id="3.30.70.100">
    <property type="match status" value="1"/>
</dbReference>
<dbReference type="EC" id="1.14.-.-" evidence="2"/>
<keyword evidence="3" id="KW-1185">Reference proteome</keyword>
<dbReference type="Proteomes" id="UP001606303">
    <property type="component" value="Unassembled WGS sequence"/>
</dbReference>
<evidence type="ECO:0000313" key="2">
    <source>
        <dbReference type="EMBL" id="MFG6466310.1"/>
    </source>
</evidence>
<feature type="domain" description="ABM" evidence="1">
    <location>
        <begin position="1"/>
        <end position="72"/>
    </location>
</feature>
<protein>
    <submittedName>
        <fullName evidence="2">Antibiotic biosynthesis monooxygenase family protein</fullName>
        <ecNumber evidence="2">1.14.-.-</ecNumber>
    </submittedName>
</protein>
<dbReference type="SUPFAM" id="SSF54909">
    <property type="entry name" value="Dimeric alpha+beta barrel"/>
    <property type="match status" value="1"/>
</dbReference>
<proteinExistence type="predicted"/>
<comment type="caution">
    <text evidence="2">The sequence shown here is derived from an EMBL/GenBank/DDBJ whole genome shotgun (WGS) entry which is preliminary data.</text>
</comment>
<dbReference type="RefSeq" id="WP_394382760.1">
    <property type="nucleotide sequence ID" value="NZ_JBIGIB010000002.1"/>
</dbReference>
<dbReference type="InterPro" id="IPR011008">
    <property type="entry name" value="Dimeric_a/b-barrel"/>
</dbReference>
<dbReference type="GO" id="GO:0004497">
    <property type="term" value="F:monooxygenase activity"/>
    <property type="evidence" value="ECO:0007669"/>
    <property type="project" value="UniProtKB-KW"/>
</dbReference>
<gene>
    <name evidence="2" type="ORF">ACG01O_06805</name>
</gene>
<dbReference type="InterPro" id="IPR052936">
    <property type="entry name" value="Jasmonate_Hydroxylase-like"/>
</dbReference>
<dbReference type="PANTHER" id="PTHR37811">
    <property type="entry name" value="BLL5343 PROTEIN"/>
    <property type="match status" value="1"/>
</dbReference>
<dbReference type="EMBL" id="JBIGIB010000002">
    <property type="protein sequence ID" value="MFG6466310.1"/>
    <property type="molecule type" value="Genomic_DNA"/>
</dbReference>
<keyword evidence="2" id="KW-0503">Monooxygenase</keyword>